<dbReference type="SMART" id="SM00116">
    <property type="entry name" value="CBS"/>
    <property type="match status" value="2"/>
</dbReference>
<evidence type="ECO:0000313" key="5">
    <source>
        <dbReference type="EMBL" id="VCU53183.1"/>
    </source>
</evidence>
<dbReference type="RefSeq" id="WP_124104645.1">
    <property type="nucleotide sequence ID" value="NZ_LR027517.1"/>
</dbReference>
<organism evidence="5 6">
    <name type="scientific">Thermus thermophilus</name>
    <dbReference type="NCBI Taxonomy" id="274"/>
    <lineage>
        <taxon>Bacteria</taxon>
        <taxon>Thermotogati</taxon>
        <taxon>Deinococcota</taxon>
        <taxon>Deinococci</taxon>
        <taxon>Thermales</taxon>
        <taxon>Thermaceae</taxon>
        <taxon>Thermus</taxon>
    </lineage>
</organism>
<dbReference type="InterPro" id="IPR000644">
    <property type="entry name" value="CBS_dom"/>
</dbReference>
<dbReference type="InterPro" id="IPR018821">
    <property type="entry name" value="DUF294_put_nucleoTrafse_sb-bd"/>
</dbReference>
<dbReference type="InterPro" id="IPR005105">
    <property type="entry name" value="GlnD_Uridyltrans_N"/>
</dbReference>
<dbReference type="PANTHER" id="PTHR43080:SF2">
    <property type="entry name" value="CBS DOMAIN-CONTAINING PROTEIN"/>
    <property type="match status" value="1"/>
</dbReference>
<dbReference type="PROSITE" id="PS50042">
    <property type="entry name" value="CNMP_BINDING_3"/>
    <property type="match status" value="1"/>
</dbReference>
<dbReference type="Pfam" id="PF03445">
    <property type="entry name" value="DUF294"/>
    <property type="match status" value="1"/>
</dbReference>
<dbReference type="Gene3D" id="3.10.580.10">
    <property type="entry name" value="CBS-domain"/>
    <property type="match status" value="1"/>
</dbReference>
<dbReference type="Pfam" id="PF00027">
    <property type="entry name" value="cNMP_binding"/>
    <property type="match status" value="1"/>
</dbReference>
<dbReference type="SUPFAM" id="SSF51206">
    <property type="entry name" value="cAMP-binding domain-like"/>
    <property type="match status" value="1"/>
</dbReference>
<dbReference type="Pfam" id="PF10335">
    <property type="entry name" value="DUF294_C"/>
    <property type="match status" value="1"/>
</dbReference>
<dbReference type="InterPro" id="IPR000595">
    <property type="entry name" value="cNMP-bd_dom"/>
</dbReference>
<dbReference type="SUPFAM" id="SSF54631">
    <property type="entry name" value="CBS-domain pair"/>
    <property type="match status" value="1"/>
</dbReference>
<dbReference type="PANTHER" id="PTHR43080">
    <property type="entry name" value="CBS DOMAIN-CONTAINING PROTEIN CBSX3, MITOCHONDRIAL"/>
    <property type="match status" value="1"/>
</dbReference>
<dbReference type="InterPro" id="IPR051257">
    <property type="entry name" value="Diverse_CBS-Domain"/>
</dbReference>
<evidence type="ECO:0000256" key="2">
    <source>
        <dbReference type="PROSITE-ProRule" id="PRU00703"/>
    </source>
</evidence>
<dbReference type="AlphaFoldDB" id="A0A3P4ATD4"/>
<dbReference type="InterPro" id="IPR046342">
    <property type="entry name" value="CBS_dom_sf"/>
</dbReference>
<protein>
    <submittedName>
        <fullName evidence="5">Hypoxic response protein 1</fullName>
    </submittedName>
</protein>
<accession>A0A3P4ATD4</accession>
<feature type="domain" description="CBS" evidence="4">
    <location>
        <begin position="144"/>
        <end position="199"/>
    </location>
</feature>
<dbReference type="EMBL" id="LR027517">
    <property type="protein sequence ID" value="VCU53183.1"/>
    <property type="molecule type" value="Genomic_DNA"/>
</dbReference>
<proteinExistence type="predicted"/>
<dbReference type="Pfam" id="PF00571">
    <property type="entry name" value="CBS"/>
    <property type="match status" value="2"/>
</dbReference>
<dbReference type="PROSITE" id="PS51371">
    <property type="entry name" value="CBS"/>
    <property type="match status" value="2"/>
</dbReference>
<gene>
    <name evidence="5" type="primary">hrp1_2</name>
    <name evidence="5" type="ORF">TTHN1_00945</name>
</gene>
<dbReference type="CDD" id="cd04587">
    <property type="entry name" value="CBS_pair_CAP-ED_NT_Pol-beta-like_DUF294_assoc"/>
    <property type="match status" value="1"/>
</dbReference>
<dbReference type="GO" id="GO:0008773">
    <property type="term" value="F:[protein-PII] uridylyltransferase activity"/>
    <property type="evidence" value="ECO:0007669"/>
    <property type="project" value="InterPro"/>
</dbReference>
<dbReference type="Gene3D" id="2.60.120.10">
    <property type="entry name" value="Jelly Rolls"/>
    <property type="match status" value="1"/>
</dbReference>
<evidence type="ECO:0000259" key="4">
    <source>
        <dbReference type="PROSITE" id="PS51371"/>
    </source>
</evidence>
<evidence type="ECO:0000313" key="6">
    <source>
        <dbReference type="Proteomes" id="UP000279841"/>
    </source>
</evidence>
<reference evidence="5 6" key="1">
    <citation type="submission" date="2018-10" db="EMBL/GenBank/DDBJ databases">
        <authorList>
            <person name="Peiro R."/>
            <person name="Begona"/>
            <person name="Cbmso G."/>
            <person name="Lopez M."/>
            <person name="Gonzalez S."/>
            <person name="Sacristan E."/>
            <person name="Castillo E."/>
        </authorList>
    </citation>
    <scope>NUCLEOTIDE SEQUENCE [LARGE SCALE GENOMIC DNA]</scope>
    <source>
        <strain evidence="5">TTHNAR1</strain>
    </source>
</reference>
<dbReference type="InterPro" id="IPR018490">
    <property type="entry name" value="cNMP-bd_dom_sf"/>
</dbReference>
<sequence length="585" mass="64446">MERPLPPPLDALPEEAVRAFLARGEEVAAEEGEVLLEAQGPPATHLYLVLEGEVALEEEGEEVERLGPGSFFGYPSLLSGASPVFTVRARGKTRLLRFPKEAFETLLAYPEAARFFGRGVAERLRLRPERVLEPGLARPVGELVQRPPVFVDPTASVEEAARRMREEGISSLLVRGEPLGILTDRDLRNRVLAEGLPPSTPVGQVATRPTFTLPADTPLLEAVAAMLERRIHHLPLTRGEAVVGVVTHTDLLAHQAQSPLALLRRVERLELGRYGEEVARLVAGLFQAGVPALEIGRVVAGLNDALIRRLLQEAERALGPPPVPYAFFVFGSEGRKEQALLTDQDNALALAEEGHEAYFQALAERVVEGLVAAGIPPCPGGYMATRWRLSLARWQEVFARWMEAPEPQALLDAQIFFDLRPVGGTLSLAPLERLIQEKAKSGVFLYHLAQAALAFRPPLGLFGRVRTEEGFLDLKRHALAPIVSLARVYALMTGSPARRTTERLKQGVEKGALSLELAEKLEEAYAFFFHLRLKAQLQALKEGRPPGNRVVYKALSPLERRRATEGFRAILEAQEALALRFQIRL</sequence>
<evidence type="ECO:0000256" key="1">
    <source>
        <dbReference type="ARBA" id="ARBA00023122"/>
    </source>
</evidence>
<feature type="domain" description="Cyclic nucleotide-binding" evidence="3">
    <location>
        <begin position="39"/>
        <end position="107"/>
    </location>
</feature>
<feature type="domain" description="CBS" evidence="4">
    <location>
        <begin position="206"/>
        <end position="262"/>
    </location>
</feature>
<name>A0A3P4ATD4_THETH</name>
<dbReference type="InterPro" id="IPR014710">
    <property type="entry name" value="RmlC-like_jellyroll"/>
</dbReference>
<dbReference type="SMART" id="SM00100">
    <property type="entry name" value="cNMP"/>
    <property type="match status" value="1"/>
</dbReference>
<dbReference type="CDD" id="cd05401">
    <property type="entry name" value="NT_GlnE_GlnD_like"/>
    <property type="match status" value="1"/>
</dbReference>
<evidence type="ECO:0000259" key="3">
    <source>
        <dbReference type="PROSITE" id="PS50042"/>
    </source>
</evidence>
<keyword evidence="1 2" id="KW-0129">CBS domain</keyword>
<dbReference type="CDD" id="cd00038">
    <property type="entry name" value="CAP_ED"/>
    <property type="match status" value="1"/>
</dbReference>
<dbReference type="Proteomes" id="UP000279841">
    <property type="component" value="Chromosome"/>
</dbReference>